<organism evidence="2 3">
    <name type="scientific">Formivibrio citricus</name>
    <dbReference type="NCBI Taxonomy" id="83765"/>
    <lineage>
        <taxon>Bacteria</taxon>
        <taxon>Pseudomonadati</taxon>
        <taxon>Pseudomonadota</taxon>
        <taxon>Betaproteobacteria</taxon>
        <taxon>Neisseriales</taxon>
        <taxon>Chitinibacteraceae</taxon>
        <taxon>Formivibrio</taxon>
    </lineage>
</organism>
<accession>A0A1I5DDK2</accession>
<dbReference type="RefSeq" id="WP_091197656.1">
    <property type="nucleotide sequence ID" value="NZ_FOVE01000024.1"/>
</dbReference>
<evidence type="ECO:0000256" key="1">
    <source>
        <dbReference type="SAM" id="MobiDB-lite"/>
    </source>
</evidence>
<sequence length="424" mass="44700">MSRAPQRGSALLLILLLSGTVLATALLAAKLKRNDETQREQKTLIALNKAKATLVAWSVARIEDTGTLVAESPGELPCPSPYAPGTPEEGQANPNNCQHGAIGLLPWRQLGSERIVDGWGQPLWYALDNAFKVRRNANELRRVNSDSRPSLLVYAADGQTLLTPPGEEAAAVIFSSGPPLAGQVRTAHAPGTHIDAAILSTHLDSAHGRNNAAQGGPFIAGPVIANRGAPAETSRLNDRLLILGGRELLDAVAPRIAATVRSALAARLQETGSYPRPALITALGCRDNDPATPCLPSASACRGILPADVPAGSWLPAWFRENQWNRAIYYALGSGGCGPSPIHLAAAPGWPAQNHVPALFILPGAALGSAARLNPPQPPYATNSLASTRLADYLEQNQSGWTLPDQSVFVRPGPGSNDRLYTLP</sequence>
<dbReference type="AlphaFoldDB" id="A0A1I5DDK2"/>
<dbReference type="Proteomes" id="UP000242869">
    <property type="component" value="Unassembled WGS sequence"/>
</dbReference>
<evidence type="ECO:0000313" key="2">
    <source>
        <dbReference type="EMBL" id="SFN97283.1"/>
    </source>
</evidence>
<feature type="region of interest" description="Disordered" evidence="1">
    <location>
        <begin position="405"/>
        <end position="424"/>
    </location>
</feature>
<dbReference type="STRING" id="83765.SAMN05660284_02635"/>
<keyword evidence="3" id="KW-1185">Reference proteome</keyword>
<dbReference type="EMBL" id="FOVE01000024">
    <property type="protein sequence ID" value="SFN97283.1"/>
    <property type="molecule type" value="Genomic_DNA"/>
</dbReference>
<name>A0A1I5DDK2_9NEIS</name>
<gene>
    <name evidence="2" type="ORF">SAMN05660284_02635</name>
</gene>
<proteinExistence type="predicted"/>
<dbReference type="OrthoDB" id="8532329at2"/>
<protein>
    <submittedName>
        <fullName evidence="2">Uncharacterized protein</fullName>
    </submittedName>
</protein>
<reference evidence="3" key="1">
    <citation type="submission" date="2016-10" db="EMBL/GenBank/DDBJ databases">
        <authorList>
            <person name="Varghese N."/>
            <person name="Submissions S."/>
        </authorList>
    </citation>
    <scope>NUCLEOTIDE SEQUENCE [LARGE SCALE GENOMIC DNA]</scope>
    <source>
        <strain evidence="3">DSM 6150</strain>
    </source>
</reference>
<evidence type="ECO:0000313" key="3">
    <source>
        <dbReference type="Proteomes" id="UP000242869"/>
    </source>
</evidence>